<evidence type="ECO:0000313" key="2">
    <source>
        <dbReference type="EMBL" id="CAD8429266.1"/>
    </source>
</evidence>
<feature type="region of interest" description="Disordered" evidence="1">
    <location>
        <begin position="182"/>
        <end position="216"/>
    </location>
</feature>
<dbReference type="EMBL" id="HBEM01000913">
    <property type="protein sequence ID" value="CAD8429266.1"/>
    <property type="molecule type" value="Transcribed_RNA"/>
</dbReference>
<name>A0A7S0CNI5_9EUKA</name>
<protein>
    <submittedName>
        <fullName evidence="2">Uncharacterized protein</fullName>
    </submittedName>
</protein>
<dbReference type="AlphaFoldDB" id="A0A7S0CNI5"/>
<organism evidence="2">
    <name type="scientific">Amorphochlora amoebiformis</name>
    <dbReference type="NCBI Taxonomy" id="1561963"/>
    <lineage>
        <taxon>Eukaryota</taxon>
        <taxon>Sar</taxon>
        <taxon>Rhizaria</taxon>
        <taxon>Cercozoa</taxon>
        <taxon>Chlorarachniophyceae</taxon>
        <taxon>Amorphochlora</taxon>
    </lineage>
</organism>
<feature type="region of interest" description="Disordered" evidence="1">
    <location>
        <begin position="93"/>
        <end position="170"/>
    </location>
</feature>
<sequence length="216" mass="23945">MSDYAGEVDEILAGDPQLATELKYDIERFNRKQKEKESKRDLNKIGLGLGSLSTPLAKMTVTPRKEDTETILRAASKEEKKNPKANRVFATPRLKRTTRSSHNAVSMDVTPMQRVATPVPERKDCSSTPQAVPAKSKTNAEKKNRLKKTNGDFVVPLAPRCTNKGANNSKYHSPAVARFVKKRGAPSPAVNAEIIRSPPLKKLGKDPKLVQNQKKF</sequence>
<evidence type="ECO:0000256" key="1">
    <source>
        <dbReference type="SAM" id="MobiDB-lite"/>
    </source>
</evidence>
<reference evidence="2" key="1">
    <citation type="submission" date="2021-01" db="EMBL/GenBank/DDBJ databases">
        <authorList>
            <person name="Corre E."/>
            <person name="Pelletier E."/>
            <person name="Niang G."/>
            <person name="Scheremetjew M."/>
            <person name="Finn R."/>
            <person name="Kale V."/>
            <person name="Holt S."/>
            <person name="Cochrane G."/>
            <person name="Meng A."/>
            <person name="Brown T."/>
            <person name="Cohen L."/>
        </authorList>
    </citation>
    <scope>NUCLEOTIDE SEQUENCE</scope>
    <source>
        <strain evidence="2">CCMP2058</strain>
    </source>
</reference>
<accession>A0A7S0CNI5</accession>
<gene>
    <name evidence="2" type="ORF">LAMO00422_LOCUS658</name>
</gene>
<proteinExistence type="predicted"/>